<organism evidence="2 3">
    <name type="scientific">Punica granatum</name>
    <name type="common">Pomegranate</name>
    <dbReference type="NCBI Taxonomy" id="22663"/>
    <lineage>
        <taxon>Eukaryota</taxon>
        <taxon>Viridiplantae</taxon>
        <taxon>Streptophyta</taxon>
        <taxon>Embryophyta</taxon>
        <taxon>Tracheophyta</taxon>
        <taxon>Spermatophyta</taxon>
        <taxon>Magnoliopsida</taxon>
        <taxon>eudicotyledons</taxon>
        <taxon>Gunneridae</taxon>
        <taxon>Pentapetalae</taxon>
        <taxon>rosids</taxon>
        <taxon>malvids</taxon>
        <taxon>Myrtales</taxon>
        <taxon>Lythraceae</taxon>
        <taxon>Punica</taxon>
    </lineage>
</organism>
<evidence type="ECO:0000313" key="2">
    <source>
        <dbReference type="EMBL" id="PKI43923.1"/>
    </source>
</evidence>
<protein>
    <submittedName>
        <fullName evidence="2">Uncharacterized protein</fullName>
    </submittedName>
</protein>
<feature type="region of interest" description="Disordered" evidence="1">
    <location>
        <begin position="37"/>
        <end position="70"/>
    </location>
</feature>
<accession>A0A2I0IJJ0</accession>
<comment type="caution">
    <text evidence="2">The sequence shown here is derived from an EMBL/GenBank/DDBJ whole genome shotgun (WGS) entry which is preliminary data.</text>
</comment>
<dbReference type="AlphaFoldDB" id="A0A2I0IJJ0"/>
<feature type="compositionally biased region" description="Basic residues" evidence="1">
    <location>
        <begin position="61"/>
        <end position="70"/>
    </location>
</feature>
<sequence length="70" mass="7335">MEIEACHASLPKLLGVTSTNSIGQPIGPTLNLTSYTSASGVDGHPVAHPPKISQIKGSRPQPRKRTGCNM</sequence>
<evidence type="ECO:0000313" key="3">
    <source>
        <dbReference type="Proteomes" id="UP000233551"/>
    </source>
</evidence>
<name>A0A2I0IJJ0_PUNGR</name>
<dbReference type="Proteomes" id="UP000233551">
    <property type="component" value="Unassembled WGS sequence"/>
</dbReference>
<evidence type="ECO:0000256" key="1">
    <source>
        <dbReference type="SAM" id="MobiDB-lite"/>
    </source>
</evidence>
<dbReference type="EMBL" id="PGOL01002963">
    <property type="protein sequence ID" value="PKI43923.1"/>
    <property type="molecule type" value="Genomic_DNA"/>
</dbReference>
<reference evidence="2 3" key="1">
    <citation type="submission" date="2017-11" db="EMBL/GenBank/DDBJ databases">
        <title>De-novo sequencing of pomegranate (Punica granatum L.) genome.</title>
        <authorList>
            <person name="Akparov Z."/>
            <person name="Amiraslanov A."/>
            <person name="Hajiyeva S."/>
            <person name="Abbasov M."/>
            <person name="Kaur K."/>
            <person name="Hamwieh A."/>
            <person name="Solovyev V."/>
            <person name="Salamov A."/>
            <person name="Braich B."/>
            <person name="Kosarev P."/>
            <person name="Mahmoud A."/>
            <person name="Hajiyev E."/>
            <person name="Babayeva S."/>
            <person name="Izzatullayeva V."/>
            <person name="Mammadov A."/>
            <person name="Mammadov A."/>
            <person name="Sharifova S."/>
            <person name="Ojaghi J."/>
            <person name="Eynullazada K."/>
            <person name="Bayramov B."/>
            <person name="Abdulazimova A."/>
            <person name="Shahmuradov I."/>
        </authorList>
    </citation>
    <scope>NUCLEOTIDE SEQUENCE [LARGE SCALE GENOMIC DNA]</scope>
    <source>
        <strain evidence="3">cv. AG2017</strain>
        <tissue evidence="2">Leaf</tissue>
    </source>
</reference>
<proteinExistence type="predicted"/>
<keyword evidence="3" id="KW-1185">Reference proteome</keyword>
<gene>
    <name evidence="2" type="ORF">CRG98_035757</name>
</gene>